<accession>A0ABR9QF42</accession>
<name>A0ABR9QF42_9BACI</name>
<sequence length="65" mass="7612">MAYKRLKLNNTMQEAFSVIYEDINSLAYLATKECELSQNLKEINRIKNNIKQNLKAIEFLTTTQN</sequence>
<reference evidence="1 2" key="1">
    <citation type="submission" date="2020-10" db="EMBL/GenBank/DDBJ databases">
        <title>Bacillus sp. HD4P25, an endophyte from a halophyte.</title>
        <authorList>
            <person name="Sun J.-Q."/>
        </authorList>
    </citation>
    <scope>NUCLEOTIDE SEQUENCE [LARGE SCALE GENOMIC DNA]</scope>
    <source>
        <strain evidence="1 2">YIM 93174</strain>
    </source>
</reference>
<evidence type="ECO:0000313" key="1">
    <source>
        <dbReference type="EMBL" id="MBE4907117.1"/>
    </source>
</evidence>
<keyword evidence="2" id="KW-1185">Reference proteome</keyword>
<dbReference type="RefSeq" id="WP_193534594.1">
    <property type="nucleotide sequence ID" value="NZ_JADCLJ010000007.1"/>
</dbReference>
<dbReference type="EMBL" id="JADCLJ010000007">
    <property type="protein sequence ID" value="MBE4907117.1"/>
    <property type="molecule type" value="Genomic_DNA"/>
</dbReference>
<proteinExistence type="predicted"/>
<gene>
    <name evidence="1" type="ORF">IMZ08_03470</name>
</gene>
<dbReference type="Proteomes" id="UP001516662">
    <property type="component" value="Unassembled WGS sequence"/>
</dbReference>
<comment type="caution">
    <text evidence="1">The sequence shown here is derived from an EMBL/GenBank/DDBJ whole genome shotgun (WGS) entry which is preliminary data.</text>
</comment>
<protein>
    <submittedName>
        <fullName evidence="1">Uncharacterized protein</fullName>
    </submittedName>
</protein>
<evidence type="ECO:0000313" key="2">
    <source>
        <dbReference type="Proteomes" id="UP001516662"/>
    </source>
</evidence>
<organism evidence="1 2">
    <name type="scientific">Litchfieldia luteola</name>
    <dbReference type="NCBI Taxonomy" id="682179"/>
    <lineage>
        <taxon>Bacteria</taxon>
        <taxon>Bacillati</taxon>
        <taxon>Bacillota</taxon>
        <taxon>Bacilli</taxon>
        <taxon>Bacillales</taxon>
        <taxon>Bacillaceae</taxon>
        <taxon>Litchfieldia</taxon>
    </lineage>
</organism>